<feature type="domain" description="Carbohydrate binding module family 25" evidence="2">
    <location>
        <begin position="160"/>
        <end position="247"/>
    </location>
</feature>
<dbReference type="SMART" id="SM01066">
    <property type="entry name" value="CBM_25"/>
    <property type="match status" value="1"/>
</dbReference>
<feature type="signal peptide" evidence="1">
    <location>
        <begin position="1"/>
        <end position="23"/>
    </location>
</feature>
<feature type="chain" id="PRO_5013367846" description="Carbohydrate binding module family 25 domain-containing protein" evidence="1">
    <location>
        <begin position="24"/>
        <end position="264"/>
    </location>
</feature>
<evidence type="ECO:0000313" key="3">
    <source>
        <dbReference type="EMBL" id="ORY29574.1"/>
    </source>
</evidence>
<protein>
    <recommendedName>
        <fullName evidence="2">Carbohydrate binding module family 25 domain-containing protein</fullName>
    </recommendedName>
</protein>
<keyword evidence="4" id="KW-1185">Reference proteome</keyword>
<proteinExistence type="predicted"/>
<dbReference type="OrthoDB" id="2144669at2759"/>
<reference evidence="3 4" key="1">
    <citation type="submission" date="2016-08" db="EMBL/GenBank/DDBJ databases">
        <title>A Parts List for Fungal Cellulosomes Revealed by Comparative Genomics.</title>
        <authorList>
            <consortium name="DOE Joint Genome Institute"/>
            <person name="Haitjema C.H."/>
            <person name="Gilmore S.P."/>
            <person name="Henske J.K."/>
            <person name="Solomon K.V."/>
            <person name="De Groot R."/>
            <person name="Kuo A."/>
            <person name="Mondo S.J."/>
            <person name="Salamov A.A."/>
            <person name="Labutti K."/>
            <person name="Zhao Z."/>
            <person name="Chiniquy J."/>
            <person name="Barry K."/>
            <person name="Brewer H.M."/>
            <person name="Purvine S.O."/>
            <person name="Wright A.T."/>
            <person name="Boxma B."/>
            <person name="Van Alen T."/>
            <person name="Hackstein J.H."/>
            <person name="Baker S.E."/>
            <person name="Grigoriev I.V."/>
            <person name="O'Malley M.A."/>
        </authorList>
    </citation>
    <scope>NUCLEOTIDE SEQUENCE [LARGE SCALE GENOMIC DNA]</scope>
    <source>
        <strain evidence="3 4">G1</strain>
    </source>
</reference>
<organism evidence="3 4">
    <name type="scientific">Neocallimastix californiae</name>
    <dbReference type="NCBI Taxonomy" id="1754190"/>
    <lineage>
        <taxon>Eukaryota</taxon>
        <taxon>Fungi</taxon>
        <taxon>Fungi incertae sedis</taxon>
        <taxon>Chytridiomycota</taxon>
        <taxon>Chytridiomycota incertae sedis</taxon>
        <taxon>Neocallimastigomycetes</taxon>
        <taxon>Neocallimastigales</taxon>
        <taxon>Neocallimastigaceae</taxon>
        <taxon>Neocallimastix</taxon>
    </lineage>
</organism>
<comment type="caution">
    <text evidence="3">The sequence shown here is derived from an EMBL/GenBank/DDBJ whole genome shotgun (WGS) entry which is preliminary data.</text>
</comment>
<dbReference type="InterPro" id="IPR013783">
    <property type="entry name" value="Ig-like_fold"/>
</dbReference>
<sequence length="264" mass="30746">MKYSTSLLFLLGLHINHILMSLASPIAASKRSFPPFEARYSPIFFIKPESWNYTVYAYIYTKDESIMLETDINQWPGKEMLNGFSYFPDETQYSNYYSVNIPYGHYKDSYIIFSDSEHQIPEAWDEGYDLIVYGVYGETGIIGTLDAEHFHYNDVNLAYGNFARIFFRPNNRVNNYGSLKVEVYAHYKIGNGEWNSILGDKMNGDPYSGYYSLSIDLGEAEEFTICFTDGKGNWDNNNGQNFHFKKFQTYIIDRIHINIYTYIS</sequence>
<dbReference type="AlphaFoldDB" id="A0A1Y2B4B5"/>
<dbReference type="Gene3D" id="2.60.40.10">
    <property type="entry name" value="Immunoglobulins"/>
    <property type="match status" value="1"/>
</dbReference>
<dbReference type="Proteomes" id="UP000193920">
    <property type="component" value="Unassembled WGS sequence"/>
</dbReference>
<evidence type="ECO:0000259" key="2">
    <source>
        <dbReference type="SMART" id="SM01066"/>
    </source>
</evidence>
<dbReference type="Pfam" id="PF03423">
    <property type="entry name" value="CBM_25"/>
    <property type="match status" value="1"/>
</dbReference>
<accession>A0A1Y2B4B5</accession>
<gene>
    <name evidence="3" type="ORF">LY90DRAFT_673907</name>
</gene>
<dbReference type="InterPro" id="IPR031965">
    <property type="entry name" value="CBM26"/>
</dbReference>
<evidence type="ECO:0000313" key="4">
    <source>
        <dbReference type="Proteomes" id="UP000193920"/>
    </source>
</evidence>
<dbReference type="Pfam" id="PF16738">
    <property type="entry name" value="CBM26"/>
    <property type="match status" value="1"/>
</dbReference>
<name>A0A1Y2B4B5_9FUNG</name>
<dbReference type="InterPro" id="IPR005085">
    <property type="entry name" value="CBM25"/>
</dbReference>
<dbReference type="GO" id="GO:2001070">
    <property type="term" value="F:starch binding"/>
    <property type="evidence" value="ECO:0007669"/>
    <property type="project" value="InterPro"/>
</dbReference>
<keyword evidence="1" id="KW-0732">Signal</keyword>
<evidence type="ECO:0000256" key="1">
    <source>
        <dbReference type="SAM" id="SignalP"/>
    </source>
</evidence>
<dbReference type="EMBL" id="MCOG01000179">
    <property type="protein sequence ID" value="ORY29574.1"/>
    <property type="molecule type" value="Genomic_DNA"/>
</dbReference>